<dbReference type="Gene3D" id="1.10.238.10">
    <property type="entry name" value="EF-hand"/>
    <property type="match status" value="1"/>
</dbReference>
<dbReference type="RefSeq" id="XP_073391115.1">
    <property type="nucleotide sequence ID" value="XM_073535014.1"/>
</dbReference>
<dbReference type="PANTHER" id="PTHR46824:SF2">
    <property type="entry name" value="CALCIUM-BINDING PROTEIN CML48-RELATED"/>
    <property type="match status" value="1"/>
</dbReference>
<dbReference type="InterPro" id="IPR018247">
    <property type="entry name" value="EF_Hand_1_Ca_BS"/>
</dbReference>
<feature type="region of interest" description="Disordered" evidence="2">
    <location>
        <begin position="148"/>
        <end position="223"/>
    </location>
</feature>
<dbReference type="RefSeq" id="XP_024379561.1">
    <property type="nucleotide sequence ID" value="XM_024523793.2"/>
</dbReference>
<reference evidence="5 7" key="2">
    <citation type="journal article" date="2018" name="Plant J.">
        <title>The Physcomitrella patens chromosome-scale assembly reveals moss genome structure and evolution.</title>
        <authorList>
            <person name="Lang D."/>
            <person name="Ullrich K.K."/>
            <person name="Murat F."/>
            <person name="Fuchs J."/>
            <person name="Jenkins J."/>
            <person name="Haas F.B."/>
            <person name="Piednoel M."/>
            <person name="Gundlach H."/>
            <person name="Van Bel M."/>
            <person name="Meyberg R."/>
            <person name="Vives C."/>
            <person name="Morata J."/>
            <person name="Symeonidi A."/>
            <person name="Hiss M."/>
            <person name="Muchero W."/>
            <person name="Kamisugi Y."/>
            <person name="Saleh O."/>
            <person name="Blanc G."/>
            <person name="Decker E.L."/>
            <person name="van Gessel N."/>
            <person name="Grimwood J."/>
            <person name="Hayes R.D."/>
            <person name="Graham S.W."/>
            <person name="Gunter L.E."/>
            <person name="McDaniel S.F."/>
            <person name="Hoernstein S.N.W."/>
            <person name="Larsson A."/>
            <person name="Li F.W."/>
            <person name="Perroud P.F."/>
            <person name="Phillips J."/>
            <person name="Ranjan P."/>
            <person name="Rokshar D.S."/>
            <person name="Rothfels C.J."/>
            <person name="Schneider L."/>
            <person name="Shu S."/>
            <person name="Stevenson D.W."/>
            <person name="Thummler F."/>
            <person name="Tillich M."/>
            <person name="Villarreal Aguilar J.C."/>
            <person name="Widiez T."/>
            <person name="Wong G.K."/>
            <person name="Wymore A."/>
            <person name="Zhang Y."/>
            <person name="Zimmer A.D."/>
            <person name="Quatrano R.S."/>
            <person name="Mayer K.F.X."/>
            <person name="Goodstein D."/>
            <person name="Casacuberta J.M."/>
            <person name="Vandepoele K."/>
            <person name="Reski R."/>
            <person name="Cuming A.C."/>
            <person name="Tuskan G.A."/>
            <person name="Maumus F."/>
            <person name="Salse J."/>
            <person name="Schmutz J."/>
            <person name="Rensing S.A."/>
        </authorList>
    </citation>
    <scope>NUCLEOTIDE SEQUENCE [LARGE SCALE GENOMIC DNA]</scope>
    <source>
        <strain evidence="6 7">cv. Gransden 2004</strain>
    </source>
</reference>
<feature type="domain" description="EF-hand" evidence="3">
    <location>
        <begin position="245"/>
        <end position="280"/>
    </location>
</feature>
<dbReference type="PaxDb" id="3218-PP1S87_114V6.1"/>
<evidence type="ECO:0000313" key="7">
    <source>
        <dbReference type="Proteomes" id="UP000006727"/>
    </source>
</evidence>
<feature type="domain" description="BAG" evidence="4">
    <location>
        <begin position="35"/>
        <end position="113"/>
    </location>
</feature>
<dbReference type="STRING" id="3218.A0A2K1KBA6"/>
<evidence type="ECO:0000313" key="6">
    <source>
        <dbReference type="EnsemblPlants" id="Pp3c7_10910V3.1"/>
    </source>
</evidence>
<sequence length="417" mass="46625">MKYARTRQHAAATAIQAAYRGYAVRRTKPLKHLRIIKSVRTELQRLEYQLASDPRLLESLRKDPAERLKWSEGAMALLLQLDSMQGVHPVVRDNRKTLTKEVISYQEYLDSTGKAGFGARDQAKHGAAPPVPPAKPHMPYIHNAGQAPPQSVPVYGQQSYPTANPPSYSPTNVSYSQWPQGYNPQSHVPYVSTGSGRTQPVGSVPPKTAYPGPIPPPTQYSGQSENFYPTAGNSRYEYDARFPPGTEPDVIDLFRRADVDGSGAIDTLELQRILSLKFFNFSRKTVRLMLHLFADDTTSSSKLGPEAFAKLWKELRKWQRVFKTFDHDNSGSIDLPELREAMLSLGIGVTPQVLQLLVFNYDRSGMNSSIAFGDFIECGLIVKGLTEKFILHDPQYTGAARIDYQAFMMMVLPFIVS</sequence>
<dbReference type="FunCoup" id="A0A2K1KBA6">
    <property type="interactions" value="3199"/>
</dbReference>
<dbReference type="Gramene" id="Pp3c7_10910V3.2">
    <property type="protein sequence ID" value="Pp3c7_10910V3.2"/>
    <property type="gene ID" value="Pp3c7_10910"/>
</dbReference>
<dbReference type="SMART" id="SM00264">
    <property type="entry name" value="BAG"/>
    <property type="match status" value="1"/>
</dbReference>
<dbReference type="Gramene" id="Pp3c7_10910V3.3">
    <property type="protein sequence ID" value="Pp3c7_10910V3.3"/>
    <property type="gene ID" value="Pp3c7_10910"/>
</dbReference>
<dbReference type="CDD" id="cd16180">
    <property type="entry name" value="EFh_PEF_Group_I"/>
    <property type="match status" value="1"/>
</dbReference>
<evidence type="ECO:0000313" key="5">
    <source>
        <dbReference type="EMBL" id="PNR51056.1"/>
    </source>
</evidence>
<gene>
    <name evidence="6" type="primary">LOC112284203</name>
    <name evidence="5" type="ORF">PHYPA_010242</name>
</gene>
<evidence type="ECO:0000259" key="3">
    <source>
        <dbReference type="PROSITE" id="PS50222"/>
    </source>
</evidence>
<protein>
    <recommendedName>
        <fullName evidence="8">Calmodulin</fullName>
    </recommendedName>
</protein>
<dbReference type="PROSITE" id="PS50096">
    <property type="entry name" value="IQ"/>
    <property type="match status" value="1"/>
</dbReference>
<dbReference type="EnsemblPlants" id="Pp3c7_10910V3.5">
    <property type="protein sequence ID" value="Pp3c7_10910V3.5"/>
    <property type="gene ID" value="Pp3c7_10910"/>
</dbReference>
<dbReference type="PROSITE" id="PS50222">
    <property type="entry name" value="EF_HAND_2"/>
    <property type="match status" value="2"/>
</dbReference>
<keyword evidence="7" id="KW-1185">Reference proteome</keyword>
<dbReference type="InterPro" id="IPR036533">
    <property type="entry name" value="BAG_dom_sf"/>
</dbReference>
<dbReference type="EnsemblPlants" id="Pp3c7_10910V3.6">
    <property type="protein sequence ID" value="Pp3c7_10910V3.6"/>
    <property type="gene ID" value="Pp3c7_10910"/>
</dbReference>
<dbReference type="Pfam" id="PF13405">
    <property type="entry name" value="EF-hand_6"/>
    <property type="match status" value="1"/>
</dbReference>
<dbReference type="SUPFAM" id="SSF47473">
    <property type="entry name" value="EF-hand"/>
    <property type="match status" value="1"/>
</dbReference>
<dbReference type="Gramene" id="Pp3c7_10910V3.7">
    <property type="protein sequence ID" value="Pp3c7_10910V3.7"/>
    <property type="gene ID" value="Pp3c7_10910"/>
</dbReference>
<dbReference type="InterPro" id="IPR011992">
    <property type="entry name" value="EF-hand-dom_pair"/>
</dbReference>
<dbReference type="PROSITE" id="PS51035">
    <property type="entry name" value="BAG"/>
    <property type="match status" value="1"/>
</dbReference>
<organism evidence="5">
    <name type="scientific">Physcomitrium patens</name>
    <name type="common">Spreading-leaved earth moss</name>
    <name type="synonym">Physcomitrella patens</name>
    <dbReference type="NCBI Taxonomy" id="3218"/>
    <lineage>
        <taxon>Eukaryota</taxon>
        <taxon>Viridiplantae</taxon>
        <taxon>Streptophyta</taxon>
        <taxon>Embryophyta</taxon>
        <taxon>Bryophyta</taxon>
        <taxon>Bryophytina</taxon>
        <taxon>Bryopsida</taxon>
        <taxon>Funariidae</taxon>
        <taxon>Funariales</taxon>
        <taxon>Funariaceae</taxon>
        <taxon>Physcomitrium</taxon>
    </lineage>
</organism>
<dbReference type="SMART" id="SM00054">
    <property type="entry name" value="EFh"/>
    <property type="match status" value="2"/>
</dbReference>
<feature type="compositionally biased region" description="Polar residues" evidence="2">
    <location>
        <begin position="169"/>
        <end position="201"/>
    </location>
</feature>
<dbReference type="Gramene" id="Pp3c7_10910V3.5">
    <property type="protein sequence ID" value="Pp3c7_10910V3.5"/>
    <property type="gene ID" value="Pp3c7_10910"/>
</dbReference>
<dbReference type="InterPro" id="IPR044590">
    <property type="entry name" value="CML48/49/50"/>
</dbReference>
<dbReference type="RefSeq" id="XP_024379562.1">
    <property type="nucleotide sequence ID" value="XM_024523794.2"/>
</dbReference>
<dbReference type="OrthoDB" id="186625at2759"/>
<reference evidence="6" key="3">
    <citation type="submission" date="2020-12" db="UniProtKB">
        <authorList>
            <consortium name="EnsemblPlants"/>
        </authorList>
    </citation>
    <scope>IDENTIFICATION</scope>
</reference>
<dbReference type="InterPro" id="IPR003103">
    <property type="entry name" value="BAG_domain"/>
</dbReference>
<dbReference type="Gramene" id="Pp3c7_10910V3.4">
    <property type="protein sequence ID" value="Pp3c7_10910V3.4"/>
    <property type="gene ID" value="Pp3c7_10910"/>
</dbReference>
<dbReference type="EnsemblPlants" id="Pp3c7_10910V3.4">
    <property type="protein sequence ID" value="Pp3c7_10910V3.4"/>
    <property type="gene ID" value="Pp3c7_10910"/>
</dbReference>
<dbReference type="Proteomes" id="UP000006727">
    <property type="component" value="Chromosome 7"/>
</dbReference>
<evidence type="ECO:0000259" key="4">
    <source>
        <dbReference type="PROSITE" id="PS51035"/>
    </source>
</evidence>
<dbReference type="InterPro" id="IPR002048">
    <property type="entry name" value="EF_hand_dom"/>
</dbReference>
<keyword evidence="1" id="KW-0106">Calcium</keyword>
<reference evidence="5 7" key="1">
    <citation type="journal article" date="2008" name="Science">
        <title>The Physcomitrella genome reveals evolutionary insights into the conquest of land by plants.</title>
        <authorList>
            <person name="Rensing S."/>
            <person name="Lang D."/>
            <person name="Zimmer A."/>
            <person name="Terry A."/>
            <person name="Salamov A."/>
            <person name="Shapiro H."/>
            <person name="Nishiyama T."/>
            <person name="Perroud P.-F."/>
            <person name="Lindquist E."/>
            <person name="Kamisugi Y."/>
            <person name="Tanahashi T."/>
            <person name="Sakakibara K."/>
            <person name="Fujita T."/>
            <person name="Oishi K."/>
            <person name="Shin-I T."/>
            <person name="Kuroki Y."/>
            <person name="Toyoda A."/>
            <person name="Suzuki Y."/>
            <person name="Hashimoto A."/>
            <person name="Yamaguchi K."/>
            <person name="Sugano A."/>
            <person name="Kohara Y."/>
            <person name="Fujiyama A."/>
            <person name="Anterola A."/>
            <person name="Aoki S."/>
            <person name="Ashton N."/>
            <person name="Barbazuk W.B."/>
            <person name="Barker E."/>
            <person name="Bennetzen J."/>
            <person name="Bezanilla M."/>
            <person name="Blankenship R."/>
            <person name="Cho S.H."/>
            <person name="Dutcher S."/>
            <person name="Estelle M."/>
            <person name="Fawcett J.A."/>
            <person name="Gundlach H."/>
            <person name="Hanada K."/>
            <person name="Heyl A."/>
            <person name="Hicks K.A."/>
            <person name="Hugh J."/>
            <person name="Lohr M."/>
            <person name="Mayer K."/>
            <person name="Melkozernov A."/>
            <person name="Murata T."/>
            <person name="Nelson D."/>
            <person name="Pils B."/>
            <person name="Prigge M."/>
            <person name="Reiss B."/>
            <person name="Renner T."/>
            <person name="Rombauts S."/>
            <person name="Rushton P."/>
            <person name="Sanderfoot A."/>
            <person name="Schween G."/>
            <person name="Shiu S.-H."/>
            <person name="Stueber K."/>
            <person name="Theodoulou F.L."/>
            <person name="Tu H."/>
            <person name="Van de Peer Y."/>
            <person name="Verrier P.J."/>
            <person name="Waters E."/>
            <person name="Wood A."/>
            <person name="Yang L."/>
            <person name="Cove D."/>
            <person name="Cuming A."/>
            <person name="Hasebe M."/>
            <person name="Lucas S."/>
            <person name="Mishler D.B."/>
            <person name="Reski R."/>
            <person name="Grigoriev I."/>
            <person name="Quatrano R.S."/>
            <person name="Boore J.L."/>
        </authorList>
    </citation>
    <scope>NUCLEOTIDE SEQUENCE [LARGE SCALE GENOMIC DNA]</scope>
    <source>
        <strain evidence="6 7">cv. Gransden 2004</strain>
    </source>
</reference>
<dbReference type="EMBL" id="ABEU02000007">
    <property type="protein sequence ID" value="PNR51056.1"/>
    <property type="molecule type" value="Genomic_DNA"/>
</dbReference>
<evidence type="ECO:0000256" key="1">
    <source>
        <dbReference type="ARBA" id="ARBA00022837"/>
    </source>
</evidence>
<name>A0A2K1KBA6_PHYPA</name>
<proteinExistence type="predicted"/>
<dbReference type="Gramene" id="Pp3c7_10910V3.1">
    <property type="protein sequence ID" value="Pp3c7_10910V3.1"/>
    <property type="gene ID" value="Pp3c7_10910"/>
</dbReference>
<dbReference type="GeneID" id="112284203"/>
<dbReference type="EnsemblPlants" id="Pp3c7_10910V3.2">
    <property type="protein sequence ID" value="Pp3c7_10910V3.2"/>
    <property type="gene ID" value="Pp3c7_10910"/>
</dbReference>
<dbReference type="RefSeq" id="XP_024379555.1">
    <property type="nucleotide sequence ID" value="XM_024523787.2"/>
</dbReference>
<dbReference type="RefSeq" id="XP_024379556.1">
    <property type="nucleotide sequence ID" value="XM_024523788.2"/>
</dbReference>
<evidence type="ECO:0000256" key="2">
    <source>
        <dbReference type="SAM" id="MobiDB-lite"/>
    </source>
</evidence>
<dbReference type="PANTHER" id="PTHR46824">
    <property type="entry name" value="CALCIUM-BINDING PROTEIN CML48-RELATED"/>
    <property type="match status" value="1"/>
</dbReference>
<dbReference type="EnsemblPlants" id="Pp3c7_10910V3.1">
    <property type="protein sequence ID" value="Pp3c7_10910V3.1"/>
    <property type="gene ID" value="Pp3c7_10910"/>
</dbReference>
<dbReference type="Pfam" id="PF13202">
    <property type="entry name" value="EF-hand_5"/>
    <property type="match status" value="1"/>
</dbReference>
<dbReference type="Gramene" id="Pp3c7_10910V3.6">
    <property type="protein sequence ID" value="Pp3c7_10910V3.6"/>
    <property type="gene ID" value="Pp3c7_10910"/>
</dbReference>
<dbReference type="GO" id="GO:0051087">
    <property type="term" value="F:protein-folding chaperone binding"/>
    <property type="evidence" value="ECO:0007669"/>
    <property type="project" value="InterPro"/>
</dbReference>
<dbReference type="Gene3D" id="1.20.58.120">
    <property type="entry name" value="BAG domain"/>
    <property type="match status" value="1"/>
</dbReference>
<dbReference type="RefSeq" id="XP_024379559.1">
    <property type="nucleotide sequence ID" value="XM_024523791.2"/>
</dbReference>
<dbReference type="EnsemblPlants" id="Pp3c7_10910V3.3">
    <property type="protein sequence ID" value="Pp3c7_10910V3.3"/>
    <property type="gene ID" value="Pp3c7_10910"/>
</dbReference>
<dbReference type="SUPFAM" id="SSF63491">
    <property type="entry name" value="BAG domain"/>
    <property type="match status" value="1"/>
</dbReference>
<evidence type="ECO:0008006" key="8">
    <source>
        <dbReference type="Google" id="ProtNLM"/>
    </source>
</evidence>
<dbReference type="EnsemblPlants" id="Pp3c7_10910V3.7">
    <property type="protein sequence ID" value="Pp3c7_10910V3.7"/>
    <property type="gene ID" value="Pp3c7_10910"/>
</dbReference>
<dbReference type="KEGG" id="ppp:112284203"/>
<dbReference type="GO" id="GO:0005509">
    <property type="term" value="F:calcium ion binding"/>
    <property type="evidence" value="ECO:0007669"/>
    <property type="project" value="InterPro"/>
</dbReference>
<dbReference type="Pfam" id="PF02179">
    <property type="entry name" value="BAG"/>
    <property type="match status" value="1"/>
</dbReference>
<dbReference type="AlphaFoldDB" id="A0A2K1KBA6"/>
<dbReference type="RefSeq" id="XP_024379563.1">
    <property type="nucleotide sequence ID" value="XM_024523795.2"/>
</dbReference>
<feature type="domain" description="EF-hand" evidence="3">
    <location>
        <begin position="313"/>
        <end position="348"/>
    </location>
</feature>
<accession>A0A2K1KBA6</accession>
<dbReference type="PROSITE" id="PS00018">
    <property type="entry name" value="EF_HAND_1"/>
    <property type="match status" value="2"/>
</dbReference>